<protein>
    <recommendedName>
        <fullName evidence="1">Thoeris protein ThsB TIR-like domain-containing protein</fullName>
    </recommendedName>
</protein>
<organism evidence="2 3">
    <name type="scientific">Brevundimonas bullata</name>
    <dbReference type="NCBI Taxonomy" id="13160"/>
    <lineage>
        <taxon>Bacteria</taxon>
        <taxon>Pseudomonadati</taxon>
        <taxon>Pseudomonadota</taxon>
        <taxon>Alphaproteobacteria</taxon>
        <taxon>Caulobacterales</taxon>
        <taxon>Caulobacteraceae</taxon>
        <taxon>Brevundimonas</taxon>
    </lineage>
</organism>
<dbReference type="InterPro" id="IPR036490">
    <property type="entry name" value="ThsB_TIR-like_sf"/>
</dbReference>
<keyword evidence="3" id="KW-1185">Reference proteome</keyword>
<gene>
    <name evidence="2" type="ORF">HNP32_003223</name>
</gene>
<dbReference type="InterPro" id="IPR015032">
    <property type="entry name" value="ThsB__TIR-like_domain"/>
</dbReference>
<proteinExistence type="predicted"/>
<accession>A0A7W7IS12</accession>
<sequence>MARRVFFSFHYQRDIWRVNQIRNIGEIVGTAAVGFHDASLWEEAKKKGDTAIKKMIDDALLNTSVTVVCIGAASAGRKYIDYEISQSIARGNGIVGIQIHELKDRLGNTDLAGATPALLTRAGAPVYKYADHARLAARIEEAAKRAGR</sequence>
<feature type="domain" description="Thoeris protein ThsB TIR-like" evidence="1">
    <location>
        <begin position="6"/>
        <end position="103"/>
    </location>
</feature>
<reference evidence="2 3" key="1">
    <citation type="submission" date="2020-08" db="EMBL/GenBank/DDBJ databases">
        <title>Functional genomics of gut bacteria from endangered species of beetles.</title>
        <authorList>
            <person name="Carlos-Shanley C."/>
        </authorList>
    </citation>
    <scope>NUCLEOTIDE SEQUENCE [LARGE SCALE GENOMIC DNA]</scope>
    <source>
        <strain evidence="2 3">S00123</strain>
    </source>
</reference>
<dbReference type="Proteomes" id="UP000539957">
    <property type="component" value="Unassembled WGS sequence"/>
</dbReference>
<evidence type="ECO:0000259" key="1">
    <source>
        <dbReference type="Pfam" id="PF08937"/>
    </source>
</evidence>
<dbReference type="SUPFAM" id="SSF52206">
    <property type="entry name" value="Hypothetical protein MTH538"/>
    <property type="match status" value="1"/>
</dbReference>
<dbReference type="RefSeq" id="WP_054765682.1">
    <property type="nucleotide sequence ID" value="NZ_JACHKY010000006.1"/>
</dbReference>
<evidence type="ECO:0000313" key="3">
    <source>
        <dbReference type="Proteomes" id="UP000539957"/>
    </source>
</evidence>
<name>A0A7W7IS12_9CAUL</name>
<dbReference type="EMBL" id="JACHKY010000006">
    <property type="protein sequence ID" value="MBB4799465.1"/>
    <property type="molecule type" value="Genomic_DNA"/>
</dbReference>
<evidence type="ECO:0000313" key="2">
    <source>
        <dbReference type="EMBL" id="MBB4799465.1"/>
    </source>
</evidence>
<comment type="caution">
    <text evidence="2">The sequence shown here is derived from an EMBL/GenBank/DDBJ whole genome shotgun (WGS) entry which is preliminary data.</text>
</comment>
<dbReference type="AlphaFoldDB" id="A0A7W7IS12"/>
<dbReference type="Pfam" id="PF08937">
    <property type="entry name" value="ThsB_TIR"/>
    <property type="match status" value="1"/>
</dbReference>